<reference evidence="1" key="1">
    <citation type="submission" date="2020-12" db="EMBL/GenBank/DDBJ databases">
        <authorList>
            <consortium name="Molecular Ecology Group"/>
        </authorList>
    </citation>
    <scope>NUCLEOTIDE SEQUENCE</scope>
    <source>
        <strain evidence="1">TBG_1078</strain>
    </source>
</reference>
<sequence>MSFCSSFGGEVFQNHIEPAAQSMHVWLAFNETTHAHSVAKHQKHNIPEALKELLPLRSHRAGISYPFQLKTMPCGHTNDPTLELEAQTLRQGRGLA</sequence>
<accession>A0A811YNA0</accession>
<name>A0A811YNA0_NYCPR</name>
<gene>
    <name evidence="1" type="ORF">NYPRO_LOCUS8687</name>
</gene>
<comment type="caution">
    <text evidence="1">The sequence shown here is derived from an EMBL/GenBank/DDBJ whole genome shotgun (WGS) entry which is preliminary data.</text>
</comment>
<dbReference type="EMBL" id="CAJHUB010000676">
    <property type="protein sequence ID" value="CAD7675892.1"/>
    <property type="molecule type" value="Genomic_DNA"/>
</dbReference>
<organism evidence="1 2">
    <name type="scientific">Nyctereutes procyonoides</name>
    <name type="common">Raccoon dog</name>
    <name type="synonym">Canis procyonoides</name>
    <dbReference type="NCBI Taxonomy" id="34880"/>
    <lineage>
        <taxon>Eukaryota</taxon>
        <taxon>Metazoa</taxon>
        <taxon>Chordata</taxon>
        <taxon>Craniata</taxon>
        <taxon>Vertebrata</taxon>
        <taxon>Euteleostomi</taxon>
        <taxon>Mammalia</taxon>
        <taxon>Eutheria</taxon>
        <taxon>Laurasiatheria</taxon>
        <taxon>Carnivora</taxon>
        <taxon>Caniformia</taxon>
        <taxon>Canidae</taxon>
        <taxon>Nyctereutes</taxon>
    </lineage>
</organism>
<protein>
    <submittedName>
        <fullName evidence="1">(raccoon dog) hypothetical protein</fullName>
    </submittedName>
</protein>
<dbReference type="Proteomes" id="UP000645828">
    <property type="component" value="Unassembled WGS sequence"/>
</dbReference>
<evidence type="ECO:0000313" key="1">
    <source>
        <dbReference type="EMBL" id="CAD7675892.1"/>
    </source>
</evidence>
<proteinExistence type="predicted"/>
<dbReference type="AlphaFoldDB" id="A0A811YNA0"/>
<keyword evidence="2" id="KW-1185">Reference proteome</keyword>
<evidence type="ECO:0000313" key="2">
    <source>
        <dbReference type="Proteomes" id="UP000645828"/>
    </source>
</evidence>